<evidence type="ECO:0000313" key="7">
    <source>
        <dbReference type="Proteomes" id="UP001165498"/>
    </source>
</evidence>
<organism evidence="6 7">
    <name type="scientific">Tahibacter harae</name>
    <dbReference type="NCBI Taxonomy" id="2963937"/>
    <lineage>
        <taxon>Bacteria</taxon>
        <taxon>Pseudomonadati</taxon>
        <taxon>Pseudomonadota</taxon>
        <taxon>Gammaproteobacteria</taxon>
        <taxon>Lysobacterales</taxon>
        <taxon>Rhodanobacteraceae</taxon>
        <taxon>Tahibacter</taxon>
    </lineage>
</organism>
<keyword evidence="3" id="KW-0804">Transcription</keyword>
<dbReference type="EMBL" id="JANFQO010000001">
    <property type="protein sequence ID" value="MCQ4163260.1"/>
    <property type="molecule type" value="Genomic_DNA"/>
</dbReference>
<dbReference type="InterPro" id="IPR014284">
    <property type="entry name" value="RNA_pol_sigma-70_dom"/>
</dbReference>
<evidence type="ECO:0000256" key="1">
    <source>
        <dbReference type="ARBA" id="ARBA00023015"/>
    </source>
</evidence>
<feature type="region of interest" description="Disordered" evidence="4">
    <location>
        <begin position="40"/>
        <end position="65"/>
    </location>
</feature>
<dbReference type="InterPro" id="IPR007627">
    <property type="entry name" value="RNA_pol_sigma70_r2"/>
</dbReference>
<evidence type="ECO:0000259" key="5">
    <source>
        <dbReference type="Pfam" id="PF04542"/>
    </source>
</evidence>
<sequence>MLAAGKQDETTAALRAAPVRAAARLRFRLTPVRRQLIHGGAGMEGLGGDGENDQPSGTAALTESEIAPHLKGVTAMLLRRTRDAQLAHDLTQDVALAVLLAVREGRLRERGALYAYMLQAARNLLMASQRKKAPETVDTLPEDSALWQEQILLPEQVFERGQLHDLIVEVLGGLSVERDRQLLRGYYVDGLDKPELMQILQMDATLFDKTLFRARERICEAMRKKMQRSPANVEESAPSAVPVGGKPRFS</sequence>
<evidence type="ECO:0000313" key="6">
    <source>
        <dbReference type="EMBL" id="MCQ4163260.1"/>
    </source>
</evidence>
<dbReference type="Proteomes" id="UP001165498">
    <property type="component" value="Unassembled WGS sequence"/>
</dbReference>
<comment type="caution">
    <text evidence="6">The sequence shown here is derived from an EMBL/GenBank/DDBJ whole genome shotgun (WGS) entry which is preliminary data.</text>
</comment>
<proteinExistence type="predicted"/>
<keyword evidence="7" id="KW-1185">Reference proteome</keyword>
<dbReference type="SUPFAM" id="SSF88946">
    <property type="entry name" value="Sigma2 domain of RNA polymerase sigma factors"/>
    <property type="match status" value="1"/>
</dbReference>
<dbReference type="PANTHER" id="PTHR43133:SF63">
    <property type="entry name" value="RNA POLYMERASE SIGMA FACTOR FECI-RELATED"/>
    <property type="match status" value="1"/>
</dbReference>
<dbReference type="NCBIfam" id="TIGR02937">
    <property type="entry name" value="sigma70-ECF"/>
    <property type="match status" value="1"/>
</dbReference>
<keyword evidence="2" id="KW-0731">Sigma factor</keyword>
<dbReference type="Gene3D" id="1.10.1740.10">
    <property type="match status" value="1"/>
</dbReference>
<feature type="region of interest" description="Disordered" evidence="4">
    <location>
        <begin position="225"/>
        <end position="250"/>
    </location>
</feature>
<keyword evidence="1" id="KW-0805">Transcription regulation</keyword>
<evidence type="ECO:0000256" key="2">
    <source>
        <dbReference type="ARBA" id="ARBA00023082"/>
    </source>
</evidence>
<gene>
    <name evidence="6" type="ORF">NM961_00925</name>
</gene>
<feature type="domain" description="RNA polymerase sigma-70 region 2" evidence="5">
    <location>
        <begin position="68"/>
        <end position="132"/>
    </location>
</feature>
<dbReference type="PANTHER" id="PTHR43133">
    <property type="entry name" value="RNA POLYMERASE ECF-TYPE SIGMA FACTO"/>
    <property type="match status" value="1"/>
</dbReference>
<accession>A0ABT1QNS9</accession>
<evidence type="ECO:0000256" key="4">
    <source>
        <dbReference type="SAM" id="MobiDB-lite"/>
    </source>
</evidence>
<reference evidence="6" key="1">
    <citation type="submission" date="2022-07" db="EMBL/GenBank/DDBJ databases">
        <title>Tahibacter sp., a new gammaproteobacterium isolated from the silt sample collected at pig farm.</title>
        <authorList>
            <person name="Chen H."/>
        </authorList>
    </citation>
    <scope>NUCLEOTIDE SEQUENCE</scope>
    <source>
        <strain evidence="6">P2K</strain>
    </source>
</reference>
<feature type="compositionally biased region" description="Gly residues" evidence="4">
    <location>
        <begin position="40"/>
        <end position="49"/>
    </location>
</feature>
<name>A0ABT1QNS9_9GAMM</name>
<dbReference type="InterPro" id="IPR013325">
    <property type="entry name" value="RNA_pol_sigma_r2"/>
</dbReference>
<dbReference type="InterPro" id="IPR039425">
    <property type="entry name" value="RNA_pol_sigma-70-like"/>
</dbReference>
<dbReference type="RefSeq" id="WP_255910294.1">
    <property type="nucleotide sequence ID" value="NZ_JANFQO010000001.1"/>
</dbReference>
<evidence type="ECO:0000256" key="3">
    <source>
        <dbReference type="ARBA" id="ARBA00023163"/>
    </source>
</evidence>
<protein>
    <submittedName>
        <fullName evidence="6">Sigma-70 family RNA polymerase sigma factor</fullName>
    </submittedName>
</protein>
<dbReference type="Pfam" id="PF04542">
    <property type="entry name" value="Sigma70_r2"/>
    <property type="match status" value="1"/>
</dbReference>